<dbReference type="KEGG" id="csty:KN1_11950"/>
<gene>
    <name evidence="4" type="ORF">KN1_11950</name>
</gene>
<keyword evidence="2" id="KW-0472">Membrane</keyword>
<name>A0A8D5ZEV5_9CREN</name>
<dbReference type="Proteomes" id="UP000825123">
    <property type="component" value="Chromosome"/>
</dbReference>
<feature type="transmembrane region" description="Helical" evidence="2">
    <location>
        <begin position="153"/>
        <end position="170"/>
    </location>
</feature>
<keyword evidence="2" id="KW-0812">Transmembrane</keyword>
<dbReference type="Pfam" id="PF13240">
    <property type="entry name" value="Zn_Ribbon_1"/>
    <property type="match status" value="1"/>
</dbReference>
<reference evidence="4 5" key="1">
    <citation type="submission" date="2021-04" db="EMBL/GenBank/DDBJ databases">
        <title>Complete genome sequence of Stygiolobus sp. KN-1.</title>
        <authorList>
            <person name="Nakamura K."/>
            <person name="Sakai H."/>
            <person name="Kurosawa N."/>
        </authorList>
    </citation>
    <scope>NUCLEOTIDE SEQUENCE [LARGE SCALE GENOMIC DNA]</scope>
    <source>
        <strain evidence="4 5">KN-1</strain>
    </source>
</reference>
<evidence type="ECO:0000256" key="1">
    <source>
        <dbReference type="SAM" id="MobiDB-lite"/>
    </source>
</evidence>
<dbReference type="RefSeq" id="WP_221289965.1">
    <property type="nucleotide sequence ID" value="NZ_AP024597.1"/>
</dbReference>
<evidence type="ECO:0000259" key="3">
    <source>
        <dbReference type="Pfam" id="PF13240"/>
    </source>
</evidence>
<dbReference type="EMBL" id="AP024597">
    <property type="protein sequence ID" value="BCU69898.1"/>
    <property type="molecule type" value="Genomic_DNA"/>
</dbReference>
<sequence>MVKYCTVCGSANADNANFCTNCGNKLPSVPNTALLADYKSRVMFESQARRAISIYSLSSIPPLYKSWYEKTSAGLLTKTLVTLFYPILFLGSLGVISPFVPFQIVFLLMFFIISYYFGLVVDNSKLILSLYLVLFFVLGPAVAIIGYNNVNFWVFYVIGFIGGFISISVGRSRRPKVWVSIFCEKKIPQVILSWRHYSHGELGQYFLPMRCGLLSEDSFKKVNKRGRGMGALRVPIINHGGGHGGGGHGGHHGGAHGGSHGGGGGTGGPAVLLGGGMSGRRRRGYGYVKKPLLKVNTDPYEAVAGFVLGSEGVTALLVLKIYYLGQEFNQYNVGVIYDIYLPRSRKLAKTDFMLDFINSIIKGADNFIFVNTS</sequence>
<evidence type="ECO:0000313" key="4">
    <source>
        <dbReference type="EMBL" id="BCU69898.1"/>
    </source>
</evidence>
<dbReference type="InterPro" id="IPR026870">
    <property type="entry name" value="Zinc_ribbon_dom"/>
</dbReference>
<keyword evidence="5" id="KW-1185">Reference proteome</keyword>
<accession>A0A8D5ZEV5</accession>
<keyword evidence="2" id="KW-1133">Transmembrane helix</keyword>
<feature type="transmembrane region" description="Helical" evidence="2">
    <location>
        <begin position="128"/>
        <end position="147"/>
    </location>
</feature>
<evidence type="ECO:0000313" key="5">
    <source>
        <dbReference type="Proteomes" id="UP000825123"/>
    </source>
</evidence>
<protein>
    <recommendedName>
        <fullName evidence="3">Zinc-ribbon domain-containing protein</fullName>
    </recommendedName>
</protein>
<feature type="region of interest" description="Disordered" evidence="1">
    <location>
        <begin position="243"/>
        <end position="263"/>
    </location>
</feature>
<dbReference type="AlphaFoldDB" id="A0A8D5ZEV5"/>
<proteinExistence type="predicted"/>
<feature type="transmembrane region" description="Helical" evidence="2">
    <location>
        <begin position="102"/>
        <end position="121"/>
    </location>
</feature>
<feature type="domain" description="Zinc-ribbon" evidence="3">
    <location>
        <begin position="4"/>
        <end position="26"/>
    </location>
</feature>
<organism evidence="4 5">
    <name type="scientific">Stygiolobus caldivivus</name>
    <dbReference type="NCBI Taxonomy" id="2824673"/>
    <lineage>
        <taxon>Archaea</taxon>
        <taxon>Thermoproteota</taxon>
        <taxon>Thermoprotei</taxon>
        <taxon>Sulfolobales</taxon>
        <taxon>Sulfolobaceae</taxon>
        <taxon>Stygiolobus</taxon>
    </lineage>
</organism>
<dbReference type="GeneID" id="66162930"/>
<evidence type="ECO:0000256" key="2">
    <source>
        <dbReference type="SAM" id="Phobius"/>
    </source>
</evidence>
<feature type="transmembrane region" description="Helical" evidence="2">
    <location>
        <begin position="75"/>
        <end position="96"/>
    </location>
</feature>